<keyword evidence="4" id="KW-1185">Reference proteome</keyword>
<name>A0ABN9MJE6_9NEOB</name>
<dbReference type="Pfam" id="PF15443">
    <property type="entry name" value="DUF4630"/>
    <property type="match status" value="1"/>
</dbReference>
<dbReference type="PANTHER" id="PTHR35675">
    <property type="entry name" value="HYPOTHETICAL PROTEIN LOC100362216"/>
    <property type="match status" value="1"/>
</dbReference>
<protein>
    <recommendedName>
        <fullName evidence="2">C2orf72-like C-terminal domain-containing protein</fullName>
    </recommendedName>
</protein>
<sequence length="243" mass="26980">MARDCTESRFREVLQRFGGPQQVLLVGELWERAESRALLRGFLQELFPAELGNGGDKTPEPDTEAQDAPREQSPHAAPSRTMRFGLVFFLCRPESVLLPASLRQTREILRDVRKRLPAGGAVVGVVMQPPEEPPAQPAVSALLSLLRSVFPPNSHGARCSEVRAVALIPGREESRRDVQIAACEALTAADEQRTEMPNKKSRCFSWRRWRQEDAVQKENLHEGTALTVLSYPNGQCAETTAEA</sequence>
<dbReference type="PANTHER" id="PTHR35675:SF1">
    <property type="entry name" value="RIKEN CDNA 2810459M11 GENE"/>
    <property type="match status" value="1"/>
</dbReference>
<proteinExistence type="predicted"/>
<feature type="domain" description="C2orf72-like C-terminal" evidence="2">
    <location>
        <begin position="119"/>
        <end position="237"/>
    </location>
</feature>
<organism evidence="3 4">
    <name type="scientific">Ranitomeya imitator</name>
    <name type="common">mimic poison frog</name>
    <dbReference type="NCBI Taxonomy" id="111125"/>
    <lineage>
        <taxon>Eukaryota</taxon>
        <taxon>Metazoa</taxon>
        <taxon>Chordata</taxon>
        <taxon>Craniata</taxon>
        <taxon>Vertebrata</taxon>
        <taxon>Euteleostomi</taxon>
        <taxon>Amphibia</taxon>
        <taxon>Batrachia</taxon>
        <taxon>Anura</taxon>
        <taxon>Neobatrachia</taxon>
        <taxon>Hyloidea</taxon>
        <taxon>Dendrobatidae</taxon>
        <taxon>Dendrobatinae</taxon>
        <taxon>Ranitomeya</taxon>
    </lineage>
</organism>
<feature type="region of interest" description="Disordered" evidence="1">
    <location>
        <begin position="50"/>
        <end position="77"/>
    </location>
</feature>
<gene>
    <name evidence="3" type="ORF">RIMI_LOCUS21344531</name>
</gene>
<reference evidence="3" key="1">
    <citation type="submission" date="2023-07" db="EMBL/GenBank/DDBJ databases">
        <authorList>
            <person name="Stuckert A."/>
        </authorList>
    </citation>
    <scope>NUCLEOTIDE SEQUENCE</scope>
</reference>
<dbReference type="InterPro" id="IPR027868">
    <property type="entry name" value="C2orf72-like_C"/>
</dbReference>
<dbReference type="Proteomes" id="UP001176940">
    <property type="component" value="Unassembled WGS sequence"/>
</dbReference>
<accession>A0ABN9MJE6</accession>
<comment type="caution">
    <text evidence="3">The sequence shown here is derived from an EMBL/GenBank/DDBJ whole genome shotgun (WGS) entry which is preliminary data.</text>
</comment>
<evidence type="ECO:0000256" key="1">
    <source>
        <dbReference type="SAM" id="MobiDB-lite"/>
    </source>
</evidence>
<dbReference type="EMBL" id="CAUEEQ010074875">
    <property type="protein sequence ID" value="CAJ0966471.1"/>
    <property type="molecule type" value="Genomic_DNA"/>
</dbReference>
<evidence type="ECO:0000259" key="2">
    <source>
        <dbReference type="Pfam" id="PF15443"/>
    </source>
</evidence>
<evidence type="ECO:0000313" key="3">
    <source>
        <dbReference type="EMBL" id="CAJ0966471.1"/>
    </source>
</evidence>
<evidence type="ECO:0000313" key="4">
    <source>
        <dbReference type="Proteomes" id="UP001176940"/>
    </source>
</evidence>